<dbReference type="Gramene" id="Jr01_33440_p1">
    <property type="protein sequence ID" value="cds.Jr01_33440_p1"/>
    <property type="gene ID" value="Jr01_33440"/>
</dbReference>
<feature type="compositionally biased region" description="Basic residues" evidence="1">
    <location>
        <begin position="136"/>
        <end position="151"/>
    </location>
</feature>
<protein>
    <submittedName>
        <fullName evidence="3">Uncharacterized protein LOC109012733</fullName>
    </submittedName>
</protein>
<evidence type="ECO:0000313" key="2">
    <source>
        <dbReference type="Proteomes" id="UP000235220"/>
    </source>
</evidence>
<dbReference type="STRING" id="51240.A0A2I4H1Q8"/>
<dbReference type="AlphaFoldDB" id="A0A2I4H1Q8"/>
<dbReference type="OrthoDB" id="1937859at2759"/>
<feature type="region of interest" description="Disordered" evidence="1">
    <location>
        <begin position="136"/>
        <end position="192"/>
    </location>
</feature>
<dbReference type="KEGG" id="jre:109012733"/>
<dbReference type="Proteomes" id="UP000235220">
    <property type="component" value="Chromosome 1"/>
</dbReference>
<keyword evidence="2" id="KW-1185">Reference proteome</keyword>
<accession>A0A2I4H1Q8</accession>
<reference evidence="3" key="1">
    <citation type="submission" date="2025-08" db="UniProtKB">
        <authorList>
            <consortium name="RefSeq"/>
        </authorList>
    </citation>
    <scope>IDENTIFICATION</scope>
    <source>
        <tissue evidence="3">Leaves</tissue>
    </source>
</reference>
<proteinExistence type="predicted"/>
<evidence type="ECO:0000313" key="3">
    <source>
        <dbReference type="RefSeq" id="XP_018850069.1"/>
    </source>
</evidence>
<gene>
    <name evidence="3" type="primary">LOC109012733</name>
</gene>
<organism evidence="2 3">
    <name type="scientific">Juglans regia</name>
    <name type="common">English walnut</name>
    <dbReference type="NCBI Taxonomy" id="51240"/>
    <lineage>
        <taxon>Eukaryota</taxon>
        <taxon>Viridiplantae</taxon>
        <taxon>Streptophyta</taxon>
        <taxon>Embryophyta</taxon>
        <taxon>Tracheophyta</taxon>
        <taxon>Spermatophyta</taxon>
        <taxon>Magnoliopsida</taxon>
        <taxon>eudicotyledons</taxon>
        <taxon>Gunneridae</taxon>
        <taxon>Pentapetalae</taxon>
        <taxon>rosids</taxon>
        <taxon>fabids</taxon>
        <taxon>Fagales</taxon>
        <taxon>Juglandaceae</taxon>
        <taxon>Juglans</taxon>
    </lineage>
</organism>
<sequence length="230" mass="25212">MKKLIYKKGQVHPSPPSISNLLAVLPPTILALTAALSAEDKEVLAYLIIVSSINTGTTCSNFSGHPDAVIPRCHGSTDQGSADYHSGWADHTPMFECNCFRCYMSFWARWDASPSRELIHEIIEAYEDDQLVKKRKKRRSAKMKTERKKIASNKLKDGDQEGSGNRSAISRDEVGESVSVDASGSTSTIDGVKVAGDHGTEVGWVVMKESVRKIASFIGEKIWAAGVWIN</sequence>
<feature type="compositionally biased region" description="Polar residues" evidence="1">
    <location>
        <begin position="180"/>
        <end position="189"/>
    </location>
</feature>
<dbReference type="RefSeq" id="XP_018850069.1">
    <property type="nucleotide sequence ID" value="XM_018994524.2"/>
</dbReference>
<name>A0A2I4H1Q8_JUGRE</name>
<dbReference type="PANTHER" id="PTHR31903">
    <property type="entry name" value="F12F1.11-RELATED"/>
    <property type="match status" value="1"/>
</dbReference>
<evidence type="ECO:0000256" key="1">
    <source>
        <dbReference type="SAM" id="MobiDB-lite"/>
    </source>
</evidence>
<dbReference type="PANTHER" id="PTHR31903:SF12">
    <property type="match status" value="1"/>
</dbReference>
<dbReference type="GeneID" id="109012733"/>